<dbReference type="EMBL" id="JAGKQM010000007">
    <property type="protein sequence ID" value="KAH0920144.1"/>
    <property type="molecule type" value="Genomic_DNA"/>
</dbReference>
<comment type="similarity">
    <text evidence="1">Belongs to the aldehyde dehydrogenase family.</text>
</comment>
<sequence>IGFTGSFAPGSKVMKAAAELGKLVSMELGGKIPLIVFDDVDFDKGECHNKLLRDMVLSAFTFSRHVLDPV</sequence>
<name>A0ABQ8CSV1_BRANA</name>
<comment type="catalytic activity">
    <reaction evidence="6">
        <text>4-aminobutanal + NAD(+) + H2O = 4-aminobutanoate + NADH + 2 H(+)</text>
        <dbReference type="Rhea" id="RHEA:19105"/>
        <dbReference type="ChEBI" id="CHEBI:15377"/>
        <dbReference type="ChEBI" id="CHEBI:15378"/>
        <dbReference type="ChEBI" id="CHEBI:57540"/>
        <dbReference type="ChEBI" id="CHEBI:57945"/>
        <dbReference type="ChEBI" id="CHEBI:58264"/>
        <dbReference type="ChEBI" id="CHEBI:59888"/>
        <dbReference type="EC" id="1.2.1.19"/>
    </reaction>
    <physiologicalReaction direction="left-to-right" evidence="6">
        <dbReference type="Rhea" id="RHEA:19106"/>
    </physiologicalReaction>
</comment>
<dbReference type="InterPro" id="IPR015590">
    <property type="entry name" value="Aldehyde_DH_dom"/>
</dbReference>
<dbReference type="Gene3D" id="3.40.605.10">
    <property type="entry name" value="Aldehyde Dehydrogenase, Chain A, domain 1"/>
    <property type="match status" value="1"/>
</dbReference>
<dbReference type="InterPro" id="IPR016162">
    <property type="entry name" value="Ald_DH_N"/>
</dbReference>
<evidence type="ECO:0000313" key="8">
    <source>
        <dbReference type="EMBL" id="KAH0920144.1"/>
    </source>
</evidence>
<dbReference type="EC" id="1.2.1.19" evidence="4"/>
<dbReference type="PANTHER" id="PTHR43860">
    <property type="entry name" value="BETAINE ALDEHYDE DEHYDROGENASE"/>
    <property type="match status" value="1"/>
</dbReference>
<dbReference type="Proteomes" id="UP000824890">
    <property type="component" value="Unassembled WGS sequence"/>
</dbReference>
<evidence type="ECO:0000256" key="5">
    <source>
        <dbReference type="ARBA" id="ARBA00047421"/>
    </source>
</evidence>
<organism evidence="8 9">
    <name type="scientific">Brassica napus</name>
    <name type="common">Rape</name>
    <dbReference type="NCBI Taxonomy" id="3708"/>
    <lineage>
        <taxon>Eukaryota</taxon>
        <taxon>Viridiplantae</taxon>
        <taxon>Streptophyta</taxon>
        <taxon>Embryophyta</taxon>
        <taxon>Tracheophyta</taxon>
        <taxon>Spermatophyta</taxon>
        <taxon>Magnoliopsida</taxon>
        <taxon>eudicotyledons</taxon>
        <taxon>Gunneridae</taxon>
        <taxon>Pentapetalae</taxon>
        <taxon>rosids</taxon>
        <taxon>malvids</taxon>
        <taxon>Brassicales</taxon>
        <taxon>Brassicaceae</taxon>
        <taxon>Brassiceae</taxon>
        <taxon>Brassica</taxon>
    </lineage>
</organism>
<feature type="domain" description="Aldehyde dehydrogenase" evidence="7">
    <location>
        <begin position="1"/>
        <end position="44"/>
    </location>
</feature>
<accession>A0ABQ8CSV1</accession>
<keyword evidence="3" id="KW-0915">Sodium</keyword>
<keyword evidence="2" id="KW-0520">NAD</keyword>
<proteinExistence type="inferred from homology"/>
<feature type="non-terminal residue" evidence="8">
    <location>
        <position position="1"/>
    </location>
</feature>
<dbReference type="SUPFAM" id="SSF53720">
    <property type="entry name" value="ALDH-like"/>
    <property type="match status" value="1"/>
</dbReference>
<evidence type="ECO:0000256" key="3">
    <source>
        <dbReference type="ARBA" id="ARBA00023053"/>
    </source>
</evidence>
<evidence type="ECO:0000256" key="4">
    <source>
        <dbReference type="ARBA" id="ARBA00039138"/>
    </source>
</evidence>
<dbReference type="Pfam" id="PF00171">
    <property type="entry name" value="Aldedh"/>
    <property type="match status" value="1"/>
</dbReference>
<evidence type="ECO:0000256" key="1">
    <source>
        <dbReference type="ARBA" id="ARBA00009986"/>
    </source>
</evidence>
<dbReference type="InterPro" id="IPR016161">
    <property type="entry name" value="Ald_DH/histidinol_DH"/>
</dbReference>
<reference evidence="8 9" key="1">
    <citation type="submission" date="2021-05" db="EMBL/GenBank/DDBJ databases">
        <title>Genome Assembly of Synthetic Allotetraploid Brassica napus Reveals Homoeologous Exchanges between Subgenomes.</title>
        <authorList>
            <person name="Davis J.T."/>
        </authorList>
    </citation>
    <scope>NUCLEOTIDE SEQUENCE [LARGE SCALE GENOMIC DNA]</scope>
    <source>
        <strain evidence="9">cv. Da-Ae</strain>
        <tissue evidence="8">Seedling</tissue>
    </source>
</reference>
<gene>
    <name evidence="8" type="ORF">HID58_027804</name>
</gene>
<keyword evidence="9" id="KW-1185">Reference proteome</keyword>
<evidence type="ECO:0000256" key="2">
    <source>
        <dbReference type="ARBA" id="ARBA00023027"/>
    </source>
</evidence>
<evidence type="ECO:0000259" key="7">
    <source>
        <dbReference type="Pfam" id="PF00171"/>
    </source>
</evidence>
<evidence type="ECO:0000313" key="9">
    <source>
        <dbReference type="Proteomes" id="UP000824890"/>
    </source>
</evidence>
<evidence type="ECO:0000256" key="6">
    <source>
        <dbReference type="ARBA" id="ARBA00049215"/>
    </source>
</evidence>
<comment type="caution">
    <text evidence="8">The sequence shown here is derived from an EMBL/GenBank/DDBJ whole genome shotgun (WGS) entry which is preliminary data.</text>
</comment>
<protein>
    <recommendedName>
        <fullName evidence="4">aminobutyraldehyde dehydrogenase</fullName>
        <ecNumber evidence="4">1.2.1.19</ecNumber>
    </recommendedName>
</protein>
<comment type="catalytic activity">
    <reaction evidence="5">
        <text>3-aminopropanal + NAD(+) + H2O = beta-alanine + NADH + 2 H(+)</text>
        <dbReference type="Rhea" id="RHEA:30695"/>
        <dbReference type="ChEBI" id="CHEBI:15377"/>
        <dbReference type="ChEBI" id="CHEBI:15378"/>
        <dbReference type="ChEBI" id="CHEBI:57540"/>
        <dbReference type="ChEBI" id="CHEBI:57945"/>
        <dbReference type="ChEBI" id="CHEBI:57966"/>
        <dbReference type="ChEBI" id="CHEBI:58374"/>
    </reaction>
    <physiologicalReaction direction="left-to-right" evidence="5">
        <dbReference type="Rhea" id="RHEA:30696"/>
    </physiologicalReaction>
</comment>
<dbReference type="PANTHER" id="PTHR43860:SF14">
    <property type="entry name" value="AMINOALDEHYDE DEHYDROGENASE ALDH10A8, CHLOROPLASTIC"/>
    <property type="match status" value="1"/>
</dbReference>